<name>A0A6I9QDW1_ELAGV</name>
<evidence type="ECO:0000313" key="5">
    <source>
        <dbReference type="RefSeq" id="XP_010907775.1"/>
    </source>
</evidence>
<protein>
    <submittedName>
        <fullName evidence="4 5">Uncharacterized protein LOC105034339</fullName>
    </submittedName>
</protein>
<evidence type="ECO:0000313" key="4">
    <source>
        <dbReference type="RefSeq" id="XP_010907767.1"/>
    </source>
</evidence>
<dbReference type="PANTHER" id="PTHR46328:SF42">
    <property type="entry name" value="PROTEIN FAR1-RELATED SEQUENCE 5-LIKE ISOFORM X1"/>
    <property type="match status" value="1"/>
</dbReference>
<dbReference type="InterPro" id="IPR004330">
    <property type="entry name" value="FAR1_DNA_bnd_dom"/>
</dbReference>
<dbReference type="Pfam" id="PF03101">
    <property type="entry name" value="FAR1"/>
    <property type="match status" value="2"/>
</dbReference>
<feature type="domain" description="FAR1" evidence="2">
    <location>
        <begin position="85"/>
        <end position="169"/>
    </location>
</feature>
<keyword evidence="3" id="KW-1185">Reference proteome</keyword>
<feature type="region of interest" description="Disordered" evidence="1">
    <location>
        <begin position="518"/>
        <end position="540"/>
    </location>
</feature>
<dbReference type="RefSeq" id="XP_010907775.1">
    <property type="nucleotide sequence ID" value="XM_010909473.3"/>
</dbReference>
<sequence>MSSLEARVLRPERDLEEDESPNSDLGAIGMECSDEAMDGAETPTGKDGEMIESYDRRELIVNEGDPDAEPYVGMEFDSEEAARAYYNAYACRVGFRVRVSRCHRSMRDGSIICRRFVCSKEGFYMQKGQTRNKRQRMVTRVGCMAMLVVKKQTSCNWLVTKFVKEHNHEPVAPTQVDLKPRVLVEVKKVEDCLDKKENPVERGLVVATLPQGTSDLEPYEGMQFQSEEAARTFYYAYAKDMGFTVRISKCRRARDGSIICRRLVCSKEGYYVRKYGRTKRSRALTRVGCLARLVVKKLDSGIWVVANFEKEHNHPPFVVGNELSYQPPKPTRRINCGACASLPVPSAAVLNADEGELRDSQSSVNWRFNRLHQEGIRFAEEGATSVEIFNVAMFALREATQKVIAAKKDTDMIPQLGNLVSGGNTDHVSWTNDSVNQITMDNQQCSNEGRQVASSSGPMLIQQPLNLVVIAPGLPNESGQAPSATNFPNGQAVRGGLENQRLNMTIPVSVRKQLSPTARRLDGNGLPGMNISAGRKRKHSTAVDGMDSFMTIQDVGERDSKQDGAANQPQGWNILGMAQADSHCRNGGMSTSMALSEAQVAALQAVAEAFNVPTMGATSSFALPIKVLPLSDKLSEGNKGYLLPCDDSSQSLEVLSHQYEETPKTPGPNPLVHAAAIAAGARIATPEVAASLIKAVQSRTAVHFRSGGSLPKLPVRIGGDSLAQSVVHLNTSNNQYFPTEEPSIPFPVTAVLPDVLLPGDHQESVTSEVREMQMTMAEHADLLNSDPREEQNILYHCMGGESQTLVKMQHPLQHAGFSAD</sequence>
<proteinExistence type="predicted"/>
<dbReference type="RefSeq" id="XP_010907767.1">
    <property type="nucleotide sequence ID" value="XM_010909465.3"/>
</dbReference>
<feature type="domain" description="FAR1" evidence="2">
    <location>
        <begin position="232"/>
        <end position="315"/>
    </location>
</feature>
<gene>
    <name evidence="4 5" type="primary">LOC105034339</name>
</gene>
<reference evidence="4 5" key="1">
    <citation type="submission" date="2025-04" db="UniProtKB">
        <authorList>
            <consortium name="RefSeq"/>
        </authorList>
    </citation>
    <scope>IDENTIFICATION</scope>
</reference>
<dbReference type="AlphaFoldDB" id="A0A6I9QDW1"/>
<dbReference type="OrthoDB" id="1841386at2759"/>
<organism evidence="3 4">
    <name type="scientific">Elaeis guineensis var. tenera</name>
    <name type="common">Oil palm</name>
    <dbReference type="NCBI Taxonomy" id="51953"/>
    <lineage>
        <taxon>Eukaryota</taxon>
        <taxon>Viridiplantae</taxon>
        <taxon>Streptophyta</taxon>
        <taxon>Embryophyta</taxon>
        <taxon>Tracheophyta</taxon>
        <taxon>Spermatophyta</taxon>
        <taxon>Magnoliopsida</taxon>
        <taxon>Liliopsida</taxon>
        <taxon>Arecaceae</taxon>
        <taxon>Arecoideae</taxon>
        <taxon>Cocoseae</taxon>
        <taxon>Elaeidinae</taxon>
        <taxon>Elaeis</taxon>
    </lineage>
</organism>
<accession>A0A6I9QDW1</accession>
<evidence type="ECO:0000259" key="2">
    <source>
        <dbReference type="Pfam" id="PF03101"/>
    </source>
</evidence>
<feature type="region of interest" description="Disordered" evidence="1">
    <location>
        <begin position="1"/>
        <end position="48"/>
    </location>
</feature>
<dbReference type="PANTHER" id="PTHR46328">
    <property type="entry name" value="FAR-RED IMPAIRED RESPONSIVE (FAR1) FAMILY PROTEIN-RELATED"/>
    <property type="match status" value="1"/>
</dbReference>
<dbReference type="Proteomes" id="UP000504607">
    <property type="component" value="Chromosome 1"/>
</dbReference>
<evidence type="ECO:0000313" key="3">
    <source>
        <dbReference type="Proteomes" id="UP000504607"/>
    </source>
</evidence>
<evidence type="ECO:0000256" key="1">
    <source>
        <dbReference type="SAM" id="MobiDB-lite"/>
    </source>
</evidence>